<keyword evidence="3" id="KW-1185">Reference proteome</keyword>
<dbReference type="STRING" id="1855912.LuPra_00637"/>
<gene>
    <name evidence="2" type="ORF">LuPra_00637</name>
</gene>
<dbReference type="AlphaFoldDB" id="A0A143PI70"/>
<dbReference type="RefSeq" id="WP_110169411.1">
    <property type="nucleotide sequence ID" value="NZ_CP015136.1"/>
</dbReference>
<feature type="transmembrane region" description="Helical" evidence="1">
    <location>
        <begin position="69"/>
        <end position="89"/>
    </location>
</feature>
<sequence length="183" mass="20261">MTGDAWGDDARGIWQSQESAVTRMSMEEMRARARRWNREFEGTNWIAFACAAVLLLFFVPMLLISETTLQRAGAAIGIVSAAYVVGVGLRIASRRRWVDDSATCVRAYKAQLERRRQADMGAARTILLMMTGCALLGSPGDVGSWALRAVGQLGAGIVVYVYISRQARRFQQRIAELDRLDGD</sequence>
<proteinExistence type="predicted"/>
<evidence type="ECO:0000313" key="2">
    <source>
        <dbReference type="EMBL" id="AMY07464.1"/>
    </source>
</evidence>
<reference evidence="3" key="2">
    <citation type="submission" date="2016-04" db="EMBL/GenBank/DDBJ databases">
        <title>First Complete Genome Sequence of a Subdivision 6 Acidobacterium.</title>
        <authorList>
            <person name="Huang S."/>
            <person name="Vieira S."/>
            <person name="Bunk B."/>
            <person name="Riedel T."/>
            <person name="Sproeer C."/>
            <person name="Overmann J."/>
        </authorList>
    </citation>
    <scope>NUCLEOTIDE SEQUENCE [LARGE SCALE GENOMIC DNA]</scope>
    <source>
        <strain evidence="3">DSM 100886 HEG_-6_39</strain>
    </source>
</reference>
<organism evidence="2 3">
    <name type="scientific">Luteitalea pratensis</name>
    <dbReference type="NCBI Taxonomy" id="1855912"/>
    <lineage>
        <taxon>Bacteria</taxon>
        <taxon>Pseudomonadati</taxon>
        <taxon>Acidobacteriota</taxon>
        <taxon>Vicinamibacteria</taxon>
        <taxon>Vicinamibacterales</taxon>
        <taxon>Vicinamibacteraceae</taxon>
        <taxon>Luteitalea</taxon>
    </lineage>
</organism>
<dbReference type="Proteomes" id="UP000076079">
    <property type="component" value="Chromosome"/>
</dbReference>
<dbReference type="KEGG" id="abac:LuPra_00637"/>
<evidence type="ECO:0000313" key="3">
    <source>
        <dbReference type="Proteomes" id="UP000076079"/>
    </source>
</evidence>
<feature type="transmembrane region" description="Helical" evidence="1">
    <location>
        <begin position="42"/>
        <end position="63"/>
    </location>
</feature>
<dbReference type="EMBL" id="CP015136">
    <property type="protein sequence ID" value="AMY07464.1"/>
    <property type="molecule type" value="Genomic_DNA"/>
</dbReference>
<reference evidence="2 3" key="1">
    <citation type="journal article" date="2016" name="Genome Announc.">
        <title>First Complete Genome Sequence of a Subdivision 6 Acidobacterium Strain.</title>
        <authorList>
            <person name="Huang S."/>
            <person name="Vieira S."/>
            <person name="Bunk B."/>
            <person name="Riedel T."/>
            <person name="Sproer C."/>
            <person name="Overmann J."/>
        </authorList>
    </citation>
    <scope>NUCLEOTIDE SEQUENCE [LARGE SCALE GENOMIC DNA]</scope>
    <source>
        <strain evidence="3">DSM 100886 HEG_-6_39</strain>
    </source>
</reference>
<keyword evidence="1" id="KW-0812">Transmembrane</keyword>
<feature type="transmembrane region" description="Helical" evidence="1">
    <location>
        <begin position="121"/>
        <end position="139"/>
    </location>
</feature>
<evidence type="ECO:0000256" key="1">
    <source>
        <dbReference type="SAM" id="Phobius"/>
    </source>
</evidence>
<name>A0A143PI70_LUTPR</name>
<keyword evidence="1" id="KW-1133">Transmembrane helix</keyword>
<keyword evidence="1" id="KW-0472">Membrane</keyword>
<protein>
    <submittedName>
        <fullName evidence="2">Uncharacterized protein</fullName>
    </submittedName>
</protein>
<accession>A0A143PI70</accession>
<feature type="transmembrane region" description="Helical" evidence="1">
    <location>
        <begin position="145"/>
        <end position="163"/>
    </location>
</feature>